<organism evidence="3 4">
    <name type="scientific">Serratia plymuthica</name>
    <dbReference type="NCBI Taxonomy" id="82996"/>
    <lineage>
        <taxon>Bacteria</taxon>
        <taxon>Pseudomonadati</taxon>
        <taxon>Pseudomonadota</taxon>
        <taxon>Gammaproteobacteria</taxon>
        <taxon>Enterobacterales</taxon>
        <taxon>Yersiniaceae</taxon>
        <taxon>Serratia</taxon>
    </lineage>
</organism>
<dbReference type="Proteomes" id="UP000594967">
    <property type="component" value="Chromosome"/>
</dbReference>
<evidence type="ECO:0000313" key="4">
    <source>
        <dbReference type="Proteomes" id="UP000248897"/>
    </source>
</evidence>
<evidence type="ECO:0000313" key="3">
    <source>
        <dbReference type="EMBL" id="SQI44946.1"/>
    </source>
</evidence>
<protein>
    <submittedName>
        <fullName evidence="2">Protein YgfX</fullName>
    </submittedName>
    <submittedName>
        <fullName evidence="3">Protein of uncharacterized function (DUF1434)</fullName>
    </submittedName>
</protein>
<sequence length="140" mass="16493">MAQWRCNVRISWRTQLLSLLTHGVLILLILISPWPEGYGPIWLVLLTLVVFECIRSQKRIASRQGELRLLANKRLSWHGQEWLLAKQPWMPRYGILLTLQPTQGKKRRRLWLASDSMGKAEWRHLRQLLLHPSADDDEEP</sequence>
<dbReference type="EMBL" id="CP065673">
    <property type="protein sequence ID" value="QPS19297.1"/>
    <property type="molecule type" value="Genomic_DNA"/>
</dbReference>
<keyword evidence="1" id="KW-0812">Transmembrane</keyword>
<dbReference type="STRING" id="82996.ADP72_15695"/>
<dbReference type="Pfam" id="PF07254">
    <property type="entry name" value="Cpta_toxin"/>
    <property type="match status" value="1"/>
</dbReference>
<evidence type="ECO:0000313" key="2">
    <source>
        <dbReference type="EMBL" id="QPS19297.1"/>
    </source>
</evidence>
<dbReference type="InterPro" id="IPR009883">
    <property type="entry name" value="YgfX"/>
</dbReference>
<dbReference type="Proteomes" id="UP000248897">
    <property type="component" value="Chromosome 1"/>
</dbReference>
<dbReference type="EMBL" id="LS483469">
    <property type="protein sequence ID" value="SQI44946.1"/>
    <property type="molecule type" value="Genomic_DNA"/>
</dbReference>
<gene>
    <name evidence="2" type="ORF">I6G64_17105</name>
    <name evidence="3" type="ORF">NCTC12961_04841</name>
</gene>
<dbReference type="AlphaFoldDB" id="A0A2X4UYH2"/>
<feature type="transmembrane region" description="Helical" evidence="1">
    <location>
        <begin position="12"/>
        <end position="31"/>
    </location>
</feature>
<keyword evidence="1" id="KW-1133">Transmembrane helix</keyword>
<reference evidence="3 4" key="1">
    <citation type="submission" date="2018-06" db="EMBL/GenBank/DDBJ databases">
        <authorList>
            <consortium name="Pathogen Informatics"/>
            <person name="Doyle S."/>
        </authorList>
    </citation>
    <scope>NUCLEOTIDE SEQUENCE [LARGE SCALE GENOMIC DNA]</scope>
    <source>
        <strain evidence="3 4">NCTC12961</strain>
    </source>
</reference>
<reference evidence="2 5" key="2">
    <citation type="submission" date="2020-12" db="EMBL/GenBank/DDBJ databases">
        <title>FDA dAtabase for Regulatory Grade micrObial Sequences (FDA-ARGOS): Supporting development and validation of Infectious Disease Dx tests.</title>
        <authorList>
            <person name="Sproer C."/>
            <person name="Gronow S."/>
            <person name="Severitt S."/>
            <person name="Schroder I."/>
            <person name="Tallon L."/>
            <person name="Sadzewicz L."/>
            <person name="Zhao X."/>
            <person name="Boylan J."/>
            <person name="Ott S."/>
            <person name="Bowen H."/>
            <person name="Vavikolanu K."/>
            <person name="Mehta A."/>
            <person name="Aluvathingal J."/>
            <person name="Nadendla S."/>
            <person name="Lowell S."/>
            <person name="Myers T."/>
            <person name="Yan Y."/>
            <person name="Sichtig H."/>
        </authorList>
    </citation>
    <scope>NUCLEOTIDE SEQUENCE [LARGE SCALE GENOMIC DNA]</scope>
    <source>
        <strain evidence="2 5">FDAARGOS_907</strain>
    </source>
</reference>
<dbReference type="PIRSF" id="PIRSF020653">
    <property type="entry name" value="UCP020653"/>
    <property type="match status" value="1"/>
</dbReference>
<name>A0A2X4UYH2_SERPL</name>
<keyword evidence="5" id="KW-1185">Reference proteome</keyword>
<feature type="transmembrane region" description="Helical" evidence="1">
    <location>
        <begin position="37"/>
        <end position="54"/>
    </location>
</feature>
<dbReference type="RefSeq" id="WP_006327725.1">
    <property type="nucleotide sequence ID" value="NZ_CAMISH010000006.1"/>
</dbReference>
<accession>A0A2X4UYH2</accession>
<proteinExistence type="predicted"/>
<keyword evidence="1" id="KW-0472">Membrane</keyword>
<evidence type="ECO:0000256" key="1">
    <source>
        <dbReference type="SAM" id="Phobius"/>
    </source>
</evidence>
<evidence type="ECO:0000313" key="5">
    <source>
        <dbReference type="Proteomes" id="UP000594967"/>
    </source>
</evidence>